<reference evidence="4 6" key="1">
    <citation type="journal article" date="2008" name="Science">
        <title>The Physcomitrella genome reveals evolutionary insights into the conquest of land by plants.</title>
        <authorList>
            <person name="Rensing S."/>
            <person name="Lang D."/>
            <person name="Zimmer A."/>
            <person name="Terry A."/>
            <person name="Salamov A."/>
            <person name="Shapiro H."/>
            <person name="Nishiyama T."/>
            <person name="Perroud P.-F."/>
            <person name="Lindquist E."/>
            <person name="Kamisugi Y."/>
            <person name="Tanahashi T."/>
            <person name="Sakakibara K."/>
            <person name="Fujita T."/>
            <person name="Oishi K."/>
            <person name="Shin-I T."/>
            <person name="Kuroki Y."/>
            <person name="Toyoda A."/>
            <person name="Suzuki Y."/>
            <person name="Hashimoto A."/>
            <person name="Yamaguchi K."/>
            <person name="Sugano A."/>
            <person name="Kohara Y."/>
            <person name="Fujiyama A."/>
            <person name="Anterola A."/>
            <person name="Aoki S."/>
            <person name="Ashton N."/>
            <person name="Barbazuk W.B."/>
            <person name="Barker E."/>
            <person name="Bennetzen J."/>
            <person name="Bezanilla M."/>
            <person name="Blankenship R."/>
            <person name="Cho S.H."/>
            <person name="Dutcher S."/>
            <person name="Estelle M."/>
            <person name="Fawcett J.A."/>
            <person name="Gundlach H."/>
            <person name="Hanada K."/>
            <person name="Heyl A."/>
            <person name="Hicks K.A."/>
            <person name="Hugh J."/>
            <person name="Lohr M."/>
            <person name="Mayer K."/>
            <person name="Melkozernov A."/>
            <person name="Murata T."/>
            <person name="Nelson D."/>
            <person name="Pils B."/>
            <person name="Prigge M."/>
            <person name="Reiss B."/>
            <person name="Renner T."/>
            <person name="Rombauts S."/>
            <person name="Rushton P."/>
            <person name="Sanderfoot A."/>
            <person name="Schween G."/>
            <person name="Shiu S.-H."/>
            <person name="Stueber K."/>
            <person name="Theodoulou F.L."/>
            <person name="Tu H."/>
            <person name="Van de Peer Y."/>
            <person name="Verrier P.J."/>
            <person name="Waters E."/>
            <person name="Wood A."/>
            <person name="Yang L."/>
            <person name="Cove D."/>
            <person name="Cuming A."/>
            <person name="Hasebe M."/>
            <person name="Lucas S."/>
            <person name="Mishler D.B."/>
            <person name="Reski R."/>
            <person name="Grigoriev I."/>
            <person name="Quatrano R.S."/>
            <person name="Boore J.L."/>
        </authorList>
    </citation>
    <scope>NUCLEOTIDE SEQUENCE [LARGE SCALE GENOMIC DNA]</scope>
    <source>
        <strain evidence="5 6">cv. Gransden 2004</strain>
    </source>
</reference>
<name>A0A2K1L007_PHYPA</name>
<dbReference type="SUPFAM" id="SSF52540">
    <property type="entry name" value="P-loop containing nucleoside triphosphate hydrolases"/>
    <property type="match status" value="1"/>
</dbReference>
<dbReference type="RefSeq" id="XP_024364299.1">
    <property type="nucleotide sequence ID" value="XM_024508531.2"/>
</dbReference>
<dbReference type="Gramene" id="Pp3c2_3490V3.2">
    <property type="protein sequence ID" value="Pp3c2_3490V3.2"/>
    <property type="gene ID" value="Pp3c2_3490"/>
</dbReference>
<dbReference type="EnsemblPlants" id="Pp3c2_3490V3.3">
    <property type="protein sequence ID" value="Pp3c2_3490V3.3"/>
    <property type="gene ID" value="Pp3c2_3490"/>
</dbReference>
<dbReference type="Gramene" id="Pp3c2_3490V3.1">
    <property type="protein sequence ID" value="Pp3c2_3490V3.1"/>
    <property type="gene ID" value="Pp3c2_3490"/>
</dbReference>
<dbReference type="RefSeq" id="XP_024364326.1">
    <property type="nucleotide sequence ID" value="XM_024508558.2"/>
</dbReference>
<dbReference type="Gramene" id="Pp3c2_3490V3.4">
    <property type="protein sequence ID" value="Pp3c2_3490V3.4"/>
    <property type="gene ID" value="Pp3c2_3490"/>
</dbReference>
<protein>
    <recommendedName>
        <fullName evidence="3">Zeta toxin domain-containing protein</fullName>
    </recommendedName>
</protein>
<sequence length="534" mass="59220">MASPLVALPLVMAGGFALAEMFFKWKKGNLHTKHVPDFVFDKFGKLKDIEGFGDYFVRQLGLDTANPIAKTVSKAADAYLRDDRREKSEAKEVVCILVSGPTLEEDKKQICEEILFELEICVVAYFSFHWKHANSVIEKVVSQGATEKKLHKAVLCALKKQRYEAVLKSLSTKRRIHTMIEELKTIGRSNSSIPDKGVVTVPAESSKRSPVILFIGGGMGAGKSTIVKEVLSSSFWAGVIKDAVVVEADAFKETDIIYRTLSSLSKGDVSGNAELVHQFSTETANSLLVSALNEGRDVIFDGTMSWEPFVIETIEMVRDIHNRRYRMGPGYKKNDDGTEVENYWEPLAEDSECAIVNKSNDGGKRPYRIEFVGVACDAHLAVVRGMRRAIATKRGVPVKGQLRSHKLFAKSLEKYISLVDAAKIFTTSAWNGPAELIALKDGPGKKLLIDVDNYPGVRCLGDLDPNSGSVTELYKNNVDMKLVNQFWQNVILDSNRKLRQKRLCKAILANASTSALLEKSMSQLSQDEINSFSK</sequence>
<evidence type="ECO:0000313" key="5">
    <source>
        <dbReference type="EnsemblPlants" id="Pp3c2_3490V3.1"/>
    </source>
</evidence>
<dbReference type="EnsemblPlants" id="Pp3c2_3490V3.6">
    <property type="protein sequence ID" value="Pp3c2_3490V3.6"/>
    <property type="gene ID" value="Pp3c2_3490"/>
</dbReference>
<dbReference type="Pfam" id="PF06414">
    <property type="entry name" value="Zeta_toxin"/>
    <property type="match status" value="1"/>
</dbReference>
<dbReference type="InterPro" id="IPR027417">
    <property type="entry name" value="P-loop_NTPase"/>
</dbReference>
<dbReference type="PaxDb" id="3218-PP1S7_127V6.3"/>
<keyword evidence="1" id="KW-0547">Nucleotide-binding</keyword>
<dbReference type="PANTHER" id="PTHR31153:SF1">
    <property type="entry name" value="CALMODULIN CALCIUM-DEPENDENT NAD KINASE"/>
    <property type="match status" value="1"/>
</dbReference>
<dbReference type="EMBL" id="ABEU02000002">
    <property type="protein sequence ID" value="PNR59364.1"/>
    <property type="molecule type" value="Genomic_DNA"/>
</dbReference>
<accession>A0A2K1L007</accession>
<dbReference type="AlphaFoldDB" id="A0A2K1L007"/>
<evidence type="ECO:0000313" key="4">
    <source>
        <dbReference type="EMBL" id="PNR59364.1"/>
    </source>
</evidence>
<dbReference type="RefSeq" id="XP_024364308.1">
    <property type="nucleotide sequence ID" value="XM_024508540.2"/>
</dbReference>
<dbReference type="Proteomes" id="UP000006727">
    <property type="component" value="Chromosome 2"/>
</dbReference>
<dbReference type="FunCoup" id="A0A2K1L007">
    <property type="interactions" value="178"/>
</dbReference>
<reference evidence="5" key="3">
    <citation type="submission" date="2020-12" db="UniProtKB">
        <authorList>
            <consortium name="EnsemblPlants"/>
        </authorList>
    </citation>
    <scope>IDENTIFICATION</scope>
</reference>
<dbReference type="Gramene" id="Pp3c2_3490V3.6">
    <property type="protein sequence ID" value="Pp3c2_3490V3.6"/>
    <property type="gene ID" value="Pp3c2_3490"/>
</dbReference>
<evidence type="ECO:0000259" key="3">
    <source>
        <dbReference type="Pfam" id="PF06414"/>
    </source>
</evidence>
<organism evidence="4">
    <name type="scientific">Physcomitrium patens</name>
    <name type="common">Spreading-leaved earth moss</name>
    <name type="synonym">Physcomitrella patens</name>
    <dbReference type="NCBI Taxonomy" id="3218"/>
    <lineage>
        <taxon>Eukaryota</taxon>
        <taxon>Viridiplantae</taxon>
        <taxon>Streptophyta</taxon>
        <taxon>Embryophyta</taxon>
        <taxon>Bryophyta</taxon>
        <taxon>Bryophytina</taxon>
        <taxon>Bryopsida</taxon>
        <taxon>Funariidae</taxon>
        <taxon>Funariales</taxon>
        <taxon>Funariaceae</taxon>
        <taxon>Physcomitrium</taxon>
    </lineage>
</organism>
<dbReference type="EnsemblPlants" id="Pp3c2_3490V3.2">
    <property type="protein sequence ID" value="Pp3c2_3490V3.2"/>
    <property type="gene ID" value="Pp3c2_3490"/>
</dbReference>
<dbReference type="RefSeq" id="XP_024364289.1">
    <property type="nucleotide sequence ID" value="XM_024508521.2"/>
</dbReference>
<dbReference type="GO" id="GO:0016301">
    <property type="term" value="F:kinase activity"/>
    <property type="evidence" value="ECO:0007669"/>
    <property type="project" value="InterPro"/>
</dbReference>
<keyword evidence="6" id="KW-1185">Reference proteome</keyword>
<evidence type="ECO:0000313" key="6">
    <source>
        <dbReference type="Proteomes" id="UP000006727"/>
    </source>
</evidence>
<dbReference type="KEGG" id="ppp:112276807"/>
<dbReference type="GO" id="GO:0005524">
    <property type="term" value="F:ATP binding"/>
    <property type="evidence" value="ECO:0007669"/>
    <property type="project" value="UniProtKB-KW"/>
</dbReference>
<keyword evidence="2" id="KW-0067">ATP-binding</keyword>
<dbReference type="RefSeq" id="XP_024364336.1">
    <property type="nucleotide sequence ID" value="XM_024508568.2"/>
</dbReference>
<reference evidence="4 6" key="2">
    <citation type="journal article" date="2018" name="Plant J.">
        <title>The Physcomitrella patens chromosome-scale assembly reveals moss genome structure and evolution.</title>
        <authorList>
            <person name="Lang D."/>
            <person name="Ullrich K.K."/>
            <person name="Murat F."/>
            <person name="Fuchs J."/>
            <person name="Jenkins J."/>
            <person name="Haas F.B."/>
            <person name="Piednoel M."/>
            <person name="Gundlach H."/>
            <person name="Van Bel M."/>
            <person name="Meyberg R."/>
            <person name="Vives C."/>
            <person name="Morata J."/>
            <person name="Symeonidi A."/>
            <person name="Hiss M."/>
            <person name="Muchero W."/>
            <person name="Kamisugi Y."/>
            <person name="Saleh O."/>
            <person name="Blanc G."/>
            <person name="Decker E.L."/>
            <person name="van Gessel N."/>
            <person name="Grimwood J."/>
            <person name="Hayes R.D."/>
            <person name="Graham S.W."/>
            <person name="Gunter L.E."/>
            <person name="McDaniel S.F."/>
            <person name="Hoernstein S.N.W."/>
            <person name="Larsson A."/>
            <person name="Li F.W."/>
            <person name="Perroud P.F."/>
            <person name="Phillips J."/>
            <person name="Ranjan P."/>
            <person name="Rokshar D.S."/>
            <person name="Rothfels C.J."/>
            <person name="Schneider L."/>
            <person name="Shu S."/>
            <person name="Stevenson D.W."/>
            <person name="Thummler F."/>
            <person name="Tillich M."/>
            <person name="Villarreal Aguilar J.C."/>
            <person name="Widiez T."/>
            <person name="Wong G.K."/>
            <person name="Wymore A."/>
            <person name="Zhang Y."/>
            <person name="Zimmer A.D."/>
            <person name="Quatrano R.S."/>
            <person name="Mayer K.F.X."/>
            <person name="Goodstein D."/>
            <person name="Casacuberta J.M."/>
            <person name="Vandepoele K."/>
            <person name="Reski R."/>
            <person name="Cuming A.C."/>
            <person name="Tuskan G.A."/>
            <person name="Maumus F."/>
            <person name="Salse J."/>
            <person name="Schmutz J."/>
            <person name="Rensing S.A."/>
        </authorList>
    </citation>
    <scope>NUCLEOTIDE SEQUENCE [LARGE SCALE GENOMIC DNA]</scope>
    <source>
        <strain evidence="5 6">cv. Gransden 2004</strain>
    </source>
</reference>
<dbReference type="Gramene" id="Pp3c2_3490V3.5">
    <property type="protein sequence ID" value="Pp3c2_3490V3.5"/>
    <property type="gene ID" value="Pp3c2_3490"/>
</dbReference>
<dbReference type="Gene3D" id="3.40.50.300">
    <property type="entry name" value="P-loop containing nucleotide triphosphate hydrolases"/>
    <property type="match status" value="1"/>
</dbReference>
<evidence type="ECO:0000256" key="2">
    <source>
        <dbReference type="ARBA" id="ARBA00022840"/>
    </source>
</evidence>
<dbReference type="Gramene" id="Pp3c2_3490V3.3">
    <property type="protein sequence ID" value="Pp3c2_3490V3.3"/>
    <property type="gene ID" value="Pp3c2_3490"/>
</dbReference>
<dbReference type="InterPro" id="IPR044802">
    <property type="entry name" value="NADKc-like"/>
</dbReference>
<dbReference type="EnsemblPlants" id="Pp3c2_3490V3.1">
    <property type="protein sequence ID" value="Pp3c2_3490V3.1"/>
    <property type="gene ID" value="Pp3c2_3490"/>
</dbReference>
<feature type="domain" description="Zeta toxin" evidence="3">
    <location>
        <begin position="206"/>
        <end position="312"/>
    </location>
</feature>
<gene>
    <name evidence="5" type="primary">LOC112276807</name>
    <name evidence="4" type="ORF">PHYPA_002155</name>
</gene>
<dbReference type="PANTHER" id="PTHR31153">
    <property type="entry name" value="CALMODULIN CALCIUM-DEPENDENT NAD KINASE"/>
    <property type="match status" value="1"/>
</dbReference>
<dbReference type="OrthoDB" id="10267859at2759"/>
<dbReference type="GeneID" id="112276807"/>
<dbReference type="InterPro" id="IPR010488">
    <property type="entry name" value="Zeta_toxin_domain"/>
</dbReference>
<evidence type="ECO:0000256" key="1">
    <source>
        <dbReference type="ARBA" id="ARBA00022741"/>
    </source>
</evidence>
<proteinExistence type="predicted"/>
<dbReference type="EnsemblPlants" id="Pp3c2_3490V3.4">
    <property type="protein sequence ID" value="Pp3c2_3490V3.4"/>
    <property type="gene ID" value="Pp3c2_3490"/>
</dbReference>
<dbReference type="STRING" id="3218.A0A2K1L007"/>
<dbReference type="EnsemblPlants" id="Pp3c2_3490V3.5">
    <property type="protein sequence ID" value="Pp3c2_3490V3.5"/>
    <property type="gene ID" value="Pp3c2_3490"/>
</dbReference>
<dbReference type="RefSeq" id="XP_024364317.1">
    <property type="nucleotide sequence ID" value="XM_024508549.2"/>
</dbReference>
<dbReference type="OMA" id="NCMEDIY"/>